<dbReference type="GO" id="GO:0010181">
    <property type="term" value="F:FMN binding"/>
    <property type="evidence" value="ECO:0007669"/>
    <property type="project" value="UniProtKB-UniRule"/>
</dbReference>
<keyword evidence="4 7" id="KW-0288">FMN</keyword>
<protein>
    <recommendedName>
        <fullName evidence="7">Pyridoxine/pyridoxamine 5'-phosphate oxidase</fullName>
        <ecNumber evidence="7">1.4.3.5</ecNumber>
    </recommendedName>
    <alternativeName>
        <fullName evidence="7">PNP/PMP oxidase</fullName>
        <shortName evidence="7">PNPOx</shortName>
    </alternativeName>
    <alternativeName>
        <fullName evidence="7">Pyridoxal 5'-phosphate synthase</fullName>
    </alternativeName>
</protein>
<comment type="caution">
    <text evidence="12">The sequence shown here is derived from an EMBL/GenBank/DDBJ whole genome shotgun (WGS) entry which is preliminary data.</text>
</comment>
<comment type="cofactor">
    <cofactor evidence="7 9">
        <name>FMN</name>
        <dbReference type="ChEBI" id="CHEBI:58210"/>
    </cofactor>
    <text evidence="7 9">Binds 1 FMN per subunit.</text>
</comment>
<gene>
    <name evidence="7 12" type="primary">pdxH</name>
    <name evidence="12" type="ORF">FKR84_02360</name>
</gene>
<evidence type="ECO:0000256" key="8">
    <source>
        <dbReference type="PIRSR" id="PIRSR000190-1"/>
    </source>
</evidence>
<feature type="binding site" evidence="8">
    <location>
        <begin position="9"/>
        <end position="12"/>
    </location>
    <ligand>
        <name>substrate</name>
    </ligand>
</feature>
<dbReference type="InterPro" id="IPR000659">
    <property type="entry name" value="Pyridox_Oxase"/>
</dbReference>
<feature type="binding site" evidence="7 9">
    <location>
        <begin position="63"/>
        <end position="68"/>
    </location>
    <ligand>
        <name>FMN</name>
        <dbReference type="ChEBI" id="CHEBI:58210"/>
    </ligand>
</feature>
<name>A0A507ZR38_9FLAO</name>
<dbReference type="Pfam" id="PF10590">
    <property type="entry name" value="PNP_phzG_C"/>
    <property type="match status" value="1"/>
</dbReference>
<dbReference type="NCBIfam" id="TIGR00558">
    <property type="entry name" value="pdxH"/>
    <property type="match status" value="1"/>
</dbReference>
<dbReference type="EMBL" id="VIAR01000002">
    <property type="protein sequence ID" value="TQD40060.1"/>
    <property type="molecule type" value="Genomic_DNA"/>
</dbReference>
<evidence type="ECO:0000256" key="3">
    <source>
        <dbReference type="ARBA" id="ARBA00022630"/>
    </source>
</evidence>
<dbReference type="InterPro" id="IPR011576">
    <property type="entry name" value="Pyridox_Oxase_N"/>
</dbReference>
<dbReference type="PROSITE" id="PS01064">
    <property type="entry name" value="PYRIDOX_OXIDASE"/>
    <property type="match status" value="1"/>
</dbReference>
<feature type="binding site" evidence="7 9">
    <location>
        <begin position="78"/>
        <end position="79"/>
    </location>
    <ligand>
        <name>FMN</name>
        <dbReference type="ChEBI" id="CHEBI:58210"/>
    </ligand>
</feature>
<sequence length="215" mass="24775">MEKNLENYRKSYQKYALEREDLAAQPIDLFKKWFDEVEENGSVEEANAMHLSTFGKDGFPKNRVVLLKKVKAEGFVFYTNYNSEKAKAIAHNNKVCLSFFWPGLERQVIIKGTASKVSEEESDAYFNSRPKGSQLGALASPQSDPIENREVLEENLKSLEEKYADEAIKRPASWGGYLVKPDSVEFWQGRPNRLHDRFLYRQNQNGEWTATRLAP</sequence>
<evidence type="ECO:0000256" key="1">
    <source>
        <dbReference type="ARBA" id="ARBA00007301"/>
    </source>
</evidence>
<accession>A0A507ZR38</accession>
<evidence type="ECO:0000256" key="6">
    <source>
        <dbReference type="ARBA" id="ARBA00023096"/>
    </source>
</evidence>
<dbReference type="Gene3D" id="2.30.110.10">
    <property type="entry name" value="Electron Transport, Fmn-binding Protein, Chain A"/>
    <property type="match status" value="1"/>
</dbReference>
<dbReference type="SUPFAM" id="SSF50475">
    <property type="entry name" value="FMN-binding split barrel"/>
    <property type="match status" value="1"/>
</dbReference>
<dbReference type="GO" id="GO:0004733">
    <property type="term" value="F:pyridoxamine phosphate oxidase activity"/>
    <property type="evidence" value="ECO:0007669"/>
    <property type="project" value="UniProtKB-UniRule"/>
</dbReference>
<dbReference type="AlphaFoldDB" id="A0A507ZR38"/>
<dbReference type="PANTHER" id="PTHR10851:SF0">
    <property type="entry name" value="PYRIDOXINE-5'-PHOSPHATE OXIDASE"/>
    <property type="match status" value="1"/>
</dbReference>
<evidence type="ECO:0000256" key="4">
    <source>
        <dbReference type="ARBA" id="ARBA00022643"/>
    </source>
</evidence>
<feature type="binding site" evidence="7 8">
    <location>
        <position position="129"/>
    </location>
    <ligand>
        <name>substrate</name>
    </ligand>
</feature>
<keyword evidence="5 7" id="KW-0560">Oxidoreductase</keyword>
<comment type="catalytic activity">
    <reaction evidence="7">
        <text>pyridoxamine 5'-phosphate + O2 + H2O = pyridoxal 5'-phosphate + H2O2 + NH4(+)</text>
        <dbReference type="Rhea" id="RHEA:15817"/>
        <dbReference type="ChEBI" id="CHEBI:15377"/>
        <dbReference type="ChEBI" id="CHEBI:15379"/>
        <dbReference type="ChEBI" id="CHEBI:16240"/>
        <dbReference type="ChEBI" id="CHEBI:28938"/>
        <dbReference type="ChEBI" id="CHEBI:58451"/>
        <dbReference type="ChEBI" id="CHEBI:597326"/>
        <dbReference type="EC" id="1.4.3.5"/>
    </reaction>
</comment>
<comment type="pathway">
    <text evidence="7">Cofactor metabolism; pyridoxal 5'-phosphate salvage; pyridoxal 5'-phosphate from pyridoxamine 5'-phosphate: step 1/1.</text>
</comment>
<dbReference type="FunFam" id="2.30.110.10:FF:000020">
    <property type="entry name" value="PNPO isoform 11"/>
    <property type="match status" value="1"/>
</dbReference>
<feature type="binding site" evidence="7 9">
    <location>
        <position position="107"/>
    </location>
    <ligand>
        <name>FMN</name>
        <dbReference type="ChEBI" id="CHEBI:58210"/>
    </ligand>
</feature>
<comment type="catalytic activity">
    <reaction evidence="7">
        <text>pyridoxine 5'-phosphate + O2 = pyridoxal 5'-phosphate + H2O2</text>
        <dbReference type="Rhea" id="RHEA:15149"/>
        <dbReference type="ChEBI" id="CHEBI:15379"/>
        <dbReference type="ChEBI" id="CHEBI:16240"/>
        <dbReference type="ChEBI" id="CHEBI:58589"/>
        <dbReference type="ChEBI" id="CHEBI:597326"/>
        <dbReference type="EC" id="1.4.3.5"/>
    </reaction>
</comment>
<dbReference type="GO" id="GO:0008615">
    <property type="term" value="P:pyridoxine biosynthetic process"/>
    <property type="evidence" value="ECO:0007669"/>
    <property type="project" value="UniProtKB-UniRule"/>
</dbReference>
<feature type="binding site" evidence="7 9">
    <location>
        <position position="187"/>
    </location>
    <ligand>
        <name>FMN</name>
        <dbReference type="ChEBI" id="CHEBI:58210"/>
    </ligand>
</feature>
<dbReference type="OrthoDB" id="9780392at2"/>
<evidence type="ECO:0000256" key="9">
    <source>
        <dbReference type="PIRSR" id="PIRSR000190-2"/>
    </source>
</evidence>
<keyword evidence="6 7" id="KW-0664">Pyridoxine biosynthesis</keyword>
<dbReference type="RefSeq" id="WP_141420590.1">
    <property type="nucleotide sequence ID" value="NZ_VIAR01000002.1"/>
</dbReference>
<keyword evidence="3 7" id="KW-0285">Flavoprotein</keyword>
<dbReference type="HAMAP" id="MF_01629">
    <property type="entry name" value="PdxH"/>
    <property type="match status" value="1"/>
</dbReference>
<dbReference type="UniPathway" id="UPA01068">
    <property type="reaction ID" value="UER00304"/>
</dbReference>
<evidence type="ECO:0000256" key="7">
    <source>
        <dbReference type="HAMAP-Rule" id="MF_01629"/>
    </source>
</evidence>
<feature type="binding site" evidence="7 8">
    <location>
        <position position="125"/>
    </location>
    <ligand>
        <name>substrate</name>
    </ligand>
</feature>
<keyword evidence="13" id="KW-1185">Reference proteome</keyword>
<evidence type="ECO:0000313" key="13">
    <source>
        <dbReference type="Proteomes" id="UP000317169"/>
    </source>
</evidence>
<comment type="function">
    <text evidence="7">Catalyzes the oxidation of either pyridoxine 5'-phosphate (PNP) or pyridoxamine 5'-phosphate (PMP) into pyridoxal 5'-phosphate (PLP).</text>
</comment>
<comment type="similarity">
    <text evidence="1 7">Belongs to the pyridoxamine 5'-phosphate oxidase family.</text>
</comment>
<dbReference type="InterPro" id="IPR019576">
    <property type="entry name" value="Pyridoxamine_oxidase_dimer_C"/>
</dbReference>
<dbReference type="PANTHER" id="PTHR10851">
    <property type="entry name" value="PYRIDOXINE-5-PHOSPHATE OXIDASE"/>
    <property type="match status" value="1"/>
</dbReference>
<evidence type="ECO:0000313" key="12">
    <source>
        <dbReference type="EMBL" id="TQD40060.1"/>
    </source>
</evidence>
<reference evidence="12 13" key="1">
    <citation type="submission" date="2019-06" db="EMBL/GenBank/DDBJ databases">
        <title>Flavibacter putida gen. nov., sp. nov., a novel marine bacterium of the family Flavobacteriaceae isolated from coastal seawater.</title>
        <authorList>
            <person name="Feng X."/>
        </authorList>
    </citation>
    <scope>NUCLEOTIDE SEQUENCE [LARGE SCALE GENOMIC DNA]</scope>
    <source>
        <strain evidence="12 13">PLHSN227</strain>
    </source>
</reference>
<dbReference type="EC" id="1.4.3.5" evidence="7"/>
<feature type="binding site" evidence="7 9">
    <location>
        <position position="85"/>
    </location>
    <ligand>
        <name>FMN</name>
        <dbReference type="ChEBI" id="CHEBI:58210"/>
    </ligand>
</feature>
<feature type="domain" description="Pyridoxine 5'-phosphate oxidase dimerisation C-terminal" evidence="11">
    <location>
        <begin position="174"/>
        <end position="215"/>
    </location>
</feature>
<dbReference type="InterPro" id="IPR012349">
    <property type="entry name" value="Split_barrel_FMN-bd"/>
</dbReference>
<feature type="domain" description="Pyridoxamine 5'-phosphate oxidase N-terminal" evidence="10">
    <location>
        <begin position="43"/>
        <end position="157"/>
    </location>
</feature>
<comment type="caution">
    <text evidence="7">Lacks conserved residue(s) required for the propagation of feature annotation.</text>
</comment>
<feature type="binding site" evidence="7 8">
    <location>
        <position position="68"/>
    </location>
    <ligand>
        <name>substrate</name>
    </ligand>
</feature>
<feature type="binding site" evidence="7 9">
    <location>
        <begin position="142"/>
        <end position="143"/>
    </location>
    <ligand>
        <name>FMN</name>
        <dbReference type="ChEBI" id="CHEBI:58210"/>
    </ligand>
</feature>
<comment type="pathway">
    <text evidence="7">Cofactor metabolism; pyridoxal 5'-phosphate salvage; pyridoxal 5'-phosphate from pyridoxine 5'-phosphate: step 1/1.</text>
</comment>
<dbReference type="Pfam" id="PF01243">
    <property type="entry name" value="PNPOx_N"/>
    <property type="match status" value="1"/>
</dbReference>
<evidence type="ECO:0000256" key="5">
    <source>
        <dbReference type="ARBA" id="ARBA00023002"/>
    </source>
</evidence>
<feature type="binding site" evidence="7 9">
    <location>
        <position position="197"/>
    </location>
    <ligand>
        <name>FMN</name>
        <dbReference type="ChEBI" id="CHEBI:58210"/>
    </ligand>
</feature>
<organism evidence="12 13">
    <name type="scientific">Haloflavibacter putidus</name>
    <dbReference type="NCBI Taxonomy" id="2576776"/>
    <lineage>
        <taxon>Bacteria</taxon>
        <taxon>Pseudomonadati</taxon>
        <taxon>Bacteroidota</taxon>
        <taxon>Flavobacteriia</taxon>
        <taxon>Flavobacteriales</taxon>
        <taxon>Flavobacteriaceae</taxon>
        <taxon>Haloflavibacter</taxon>
    </lineage>
</organism>
<evidence type="ECO:0000259" key="11">
    <source>
        <dbReference type="Pfam" id="PF10590"/>
    </source>
</evidence>
<proteinExistence type="inferred from homology"/>
<evidence type="ECO:0000259" key="10">
    <source>
        <dbReference type="Pfam" id="PF01243"/>
    </source>
</evidence>
<dbReference type="PIRSF" id="PIRSF000190">
    <property type="entry name" value="Pyd_amn-ph_oxd"/>
    <property type="match status" value="1"/>
</dbReference>
<dbReference type="NCBIfam" id="NF004231">
    <property type="entry name" value="PRK05679.1"/>
    <property type="match status" value="1"/>
</dbReference>
<comment type="subunit">
    <text evidence="2 7">Homodimer.</text>
</comment>
<dbReference type="Proteomes" id="UP000317169">
    <property type="component" value="Unassembled WGS sequence"/>
</dbReference>
<dbReference type="InterPro" id="IPR019740">
    <property type="entry name" value="Pyridox_Oxase_CS"/>
</dbReference>
<feature type="binding site" evidence="7 8">
    <location>
        <position position="133"/>
    </location>
    <ligand>
        <name>substrate</name>
    </ligand>
</feature>
<evidence type="ECO:0000256" key="2">
    <source>
        <dbReference type="ARBA" id="ARBA00011738"/>
    </source>
</evidence>
<feature type="binding site" evidence="7 8">
    <location>
        <begin position="193"/>
        <end position="195"/>
    </location>
    <ligand>
        <name>substrate</name>
    </ligand>
</feature>